<dbReference type="Gene3D" id="3.20.20.80">
    <property type="entry name" value="Glycosidases"/>
    <property type="match status" value="1"/>
</dbReference>
<comment type="similarity">
    <text evidence="2">Belongs to the glycosyl hydrolase 20 family.</text>
</comment>
<dbReference type="PANTHER" id="PTHR22600:SF57">
    <property type="entry name" value="BETA-N-ACETYLHEXOSAMINIDASE"/>
    <property type="match status" value="1"/>
</dbReference>
<dbReference type="SUPFAM" id="SSF51445">
    <property type="entry name" value="(Trans)glycosidases"/>
    <property type="match status" value="1"/>
</dbReference>
<evidence type="ECO:0000256" key="2">
    <source>
        <dbReference type="ARBA" id="ARBA00006285"/>
    </source>
</evidence>
<evidence type="ECO:0000256" key="6">
    <source>
        <dbReference type="ARBA" id="ARBA00030512"/>
    </source>
</evidence>
<dbReference type="PANTHER" id="PTHR22600">
    <property type="entry name" value="BETA-HEXOSAMINIDASE"/>
    <property type="match status" value="1"/>
</dbReference>
<dbReference type="CDD" id="cd04084">
    <property type="entry name" value="CBM6_xylanase-like"/>
    <property type="match status" value="1"/>
</dbReference>
<dbReference type="PRINTS" id="PR00738">
    <property type="entry name" value="GLHYDRLASE20"/>
</dbReference>
<evidence type="ECO:0000256" key="7">
    <source>
        <dbReference type="ARBA" id="ARBA00033000"/>
    </source>
</evidence>
<keyword evidence="5" id="KW-0326">Glycosidase</keyword>
<evidence type="ECO:0000313" key="13">
    <source>
        <dbReference type="Proteomes" id="UP000236220"/>
    </source>
</evidence>
<sequence>MSQRSATFARFTWSCLLVVAVVFAPARVMGQTPLSLEAQATPVIPRPANVRVDAGTFRLTPTTRWSATDGDAAVLRIARDFSARIKRSRGFAPLQARDTKEAAIRFAIDRKATLANDEGYLLDVTPRGVTITARAPAGLFHGAVTLWQLATANDGKGATTIAAQHIDDAPRFAWRGLMLDVARHFRSVDEVKALIDQMALHKFNTFHWHLTDDQGWRIEIKRYPELTRIGGCRIPAGAAGRDADGKPHPYCGHYTQAQIRDVVKYASDRYITVIPEIDLPGHAQAAIAAYPQLGVIGTRPPVSPDWGVNPSLYNVDDGTFKFLEDVLDEVMALFPSRDIHLGGDEALKDQWIASPAVQAKKHELGVKNEMQLQSWFMGRLATYLQQHGRRMLGWDEILEGGIPGDAVVMSWRGTQGAIDAARAGHDVVLSPAPDLYFDHVQSDRADETPGRLAVMDLKHVYDFETMPTVLDAGQQAHVLGAQANIWTEHQRTNQRVQRTAFPRAAALAEATWTPVARRDWADFLQRMAVMQARYRGAGFDASDSAFAANFKVEPQGDGRARVAIDTQSGFGTLRYTMDGSAPTPQSPAYDQPLDLAVAGQTIVATAFAGTRALAAPRRFVLDAHGLRARRSTALRQCKGGLTLRLEDDAPRDGERAVVDVDLFDACWIYPQADLDGMATLSARIGQLPFNFQLAHDSDKVVTRPATMPGGALEVRLDSCSGPLVATLPLAPARVSPALTTLVAPLPKTQGRHDLCFTFASGTHDPLWMIDEVALLPRP</sequence>
<dbReference type="Proteomes" id="UP000236220">
    <property type="component" value="Unassembled WGS sequence"/>
</dbReference>
<gene>
    <name evidence="12" type="ORF">Lysil_0446</name>
</gene>
<dbReference type="GO" id="GO:0005975">
    <property type="term" value="P:carbohydrate metabolic process"/>
    <property type="evidence" value="ECO:0007669"/>
    <property type="project" value="InterPro"/>
</dbReference>
<dbReference type="InterPro" id="IPR029018">
    <property type="entry name" value="Hex-like_dom2"/>
</dbReference>
<evidence type="ECO:0000259" key="11">
    <source>
        <dbReference type="Pfam" id="PF13290"/>
    </source>
</evidence>
<comment type="caution">
    <text evidence="12">The sequence shown here is derived from an EMBL/GenBank/DDBJ whole genome shotgun (WGS) entry which is preliminary data.</text>
</comment>
<feature type="domain" description="GH29D-like beta-sandwich" evidence="11">
    <location>
        <begin position="561"/>
        <end position="609"/>
    </location>
</feature>
<dbReference type="SUPFAM" id="SSF55545">
    <property type="entry name" value="beta-N-acetylhexosaminidase-like domain"/>
    <property type="match status" value="1"/>
</dbReference>
<evidence type="ECO:0000259" key="10">
    <source>
        <dbReference type="Pfam" id="PF02838"/>
    </source>
</evidence>
<reference evidence="12 13" key="1">
    <citation type="submission" date="2017-08" db="EMBL/GenBank/DDBJ databases">
        <title>Lysobacter sylvestris genome.</title>
        <authorList>
            <person name="Zhang D.-C."/>
            <person name="Albuquerque L."/>
            <person name="Franca L."/>
            <person name="Froufe H.J.C."/>
            <person name="Barroso C."/>
            <person name="Egas C."/>
            <person name="Da Costa M."/>
            <person name="Margesin R."/>
        </authorList>
    </citation>
    <scope>NUCLEOTIDE SEQUENCE [LARGE SCALE GENOMIC DNA]</scope>
    <source>
        <strain evidence="12 13">AM20-91</strain>
    </source>
</reference>
<evidence type="ECO:0000259" key="9">
    <source>
        <dbReference type="Pfam" id="PF00728"/>
    </source>
</evidence>
<dbReference type="Pfam" id="PF13290">
    <property type="entry name" value="CHB_HEX_C_1"/>
    <property type="match status" value="1"/>
</dbReference>
<protein>
    <recommendedName>
        <fullName evidence="3">beta-N-acetylhexosaminidase</fullName>
        <ecNumber evidence="3">3.2.1.52</ecNumber>
    </recommendedName>
    <alternativeName>
        <fullName evidence="6">Beta-N-acetylhexosaminidase</fullName>
    </alternativeName>
    <alternativeName>
        <fullName evidence="7">N-acetyl-beta-glucosaminidase</fullName>
    </alternativeName>
</protein>
<evidence type="ECO:0000256" key="4">
    <source>
        <dbReference type="ARBA" id="ARBA00022801"/>
    </source>
</evidence>
<dbReference type="CDD" id="cd06563">
    <property type="entry name" value="GH20_chitobiase-like"/>
    <property type="match status" value="1"/>
</dbReference>
<dbReference type="EC" id="3.2.1.52" evidence="3"/>
<dbReference type="Pfam" id="PF02838">
    <property type="entry name" value="Glyco_hydro_20b"/>
    <property type="match status" value="1"/>
</dbReference>
<evidence type="ECO:0000256" key="5">
    <source>
        <dbReference type="ARBA" id="ARBA00023295"/>
    </source>
</evidence>
<dbReference type="InterPro" id="IPR017853">
    <property type="entry name" value="GH"/>
</dbReference>
<feature type="domain" description="Beta-hexosaminidase bacterial type N-terminal" evidence="10">
    <location>
        <begin position="41"/>
        <end position="169"/>
    </location>
</feature>
<dbReference type="InterPro" id="IPR025705">
    <property type="entry name" value="Beta_hexosaminidase_sua/sub"/>
</dbReference>
<dbReference type="InterPro" id="IPR015882">
    <property type="entry name" value="HEX_bac_N"/>
</dbReference>
<dbReference type="GO" id="GO:0016020">
    <property type="term" value="C:membrane"/>
    <property type="evidence" value="ECO:0007669"/>
    <property type="project" value="TreeGrafter"/>
</dbReference>
<evidence type="ECO:0000256" key="3">
    <source>
        <dbReference type="ARBA" id="ARBA00012663"/>
    </source>
</evidence>
<dbReference type="Pfam" id="PF00728">
    <property type="entry name" value="Glyco_hydro_20"/>
    <property type="match status" value="1"/>
</dbReference>
<comment type="catalytic activity">
    <reaction evidence="1">
        <text>Hydrolysis of terminal non-reducing N-acetyl-D-hexosamine residues in N-acetyl-beta-D-hexosaminides.</text>
        <dbReference type="EC" id="3.2.1.52"/>
    </reaction>
</comment>
<dbReference type="Gene3D" id="2.60.120.260">
    <property type="entry name" value="Galactose-binding domain-like"/>
    <property type="match status" value="1"/>
</dbReference>
<dbReference type="GO" id="GO:0030203">
    <property type="term" value="P:glycosaminoglycan metabolic process"/>
    <property type="evidence" value="ECO:0007669"/>
    <property type="project" value="TreeGrafter"/>
</dbReference>
<proteinExistence type="inferred from homology"/>
<dbReference type="AlphaFoldDB" id="A0A2K1Q1L6"/>
<accession>A0A2K1Q1L6</accession>
<feature type="domain" description="Glycoside hydrolase family 20 catalytic" evidence="9">
    <location>
        <begin position="172"/>
        <end position="514"/>
    </location>
</feature>
<organism evidence="12 13">
    <name type="scientific">Solilutibacter silvestris</name>
    <dbReference type="NCBI Taxonomy" id="1645665"/>
    <lineage>
        <taxon>Bacteria</taxon>
        <taxon>Pseudomonadati</taxon>
        <taxon>Pseudomonadota</taxon>
        <taxon>Gammaproteobacteria</taxon>
        <taxon>Lysobacterales</taxon>
        <taxon>Lysobacteraceae</taxon>
        <taxon>Solilutibacter</taxon>
    </lineage>
</organism>
<dbReference type="EMBL" id="NPZB01000001">
    <property type="protein sequence ID" value="PNS08817.1"/>
    <property type="molecule type" value="Genomic_DNA"/>
</dbReference>
<dbReference type="InterPro" id="IPR015883">
    <property type="entry name" value="Glyco_hydro_20_cat"/>
</dbReference>
<keyword evidence="4" id="KW-0378">Hydrolase</keyword>
<name>A0A2K1Q1L6_9GAMM</name>
<dbReference type="OrthoDB" id="9763537at2"/>
<dbReference type="InterPro" id="IPR059177">
    <property type="entry name" value="GH29D-like_dom"/>
</dbReference>
<feature type="active site" description="Proton donor" evidence="8">
    <location>
        <position position="345"/>
    </location>
</feature>
<dbReference type="Gene3D" id="3.30.379.10">
    <property type="entry name" value="Chitobiase/beta-hexosaminidase domain 2-like"/>
    <property type="match status" value="1"/>
</dbReference>
<evidence type="ECO:0000313" key="12">
    <source>
        <dbReference type="EMBL" id="PNS08817.1"/>
    </source>
</evidence>
<dbReference type="GO" id="GO:0004563">
    <property type="term" value="F:beta-N-acetylhexosaminidase activity"/>
    <property type="evidence" value="ECO:0007669"/>
    <property type="project" value="UniProtKB-EC"/>
</dbReference>
<evidence type="ECO:0000256" key="8">
    <source>
        <dbReference type="PIRSR" id="PIRSR625705-1"/>
    </source>
</evidence>
<keyword evidence="13" id="KW-1185">Reference proteome</keyword>
<evidence type="ECO:0000256" key="1">
    <source>
        <dbReference type="ARBA" id="ARBA00001231"/>
    </source>
</evidence>